<evidence type="ECO:0000313" key="2">
    <source>
        <dbReference type="Proteomes" id="UP000006443"/>
    </source>
</evidence>
<dbReference type="eggNOG" id="COG0294">
    <property type="taxonomic scope" value="Bacteria"/>
</dbReference>
<organism evidence="1 2">
    <name type="scientific">Dethiobacter alkaliphilus AHT 1</name>
    <dbReference type="NCBI Taxonomy" id="555088"/>
    <lineage>
        <taxon>Bacteria</taxon>
        <taxon>Bacillati</taxon>
        <taxon>Bacillota</taxon>
        <taxon>Dethiobacteria</taxon>
        <taxon>Dethiobacterales</taxon>
        <taxon>Dethiobacteraceae</taxon>
        <taxon>Dethiobacter</taxon>
    </lineage>
</organism>
<comment type="caution">
    <text evidence="1">The sequence shown here is derived from an EMBL/GenBank/DDBJ whole genome shotgun (WGS) entry which is preliminary data.</text>
</comment>
<accession>C0GJ22</accession>
<keyword evidence="2" id="KW-1185">Reference proteome</keyword>
<protein>
    <submittedName>
        <fullName evidence="1">Uncharacterized protein</fullName>
    </submittedName>
</protein>
<dbReference type="OrthoDB" id="9811744at2"/>
<dbReference type="Proteomes" id="UP000006443">
    <property type="component" value="Unassembled WGS sequence"/>
</dbReference>
<proteinExistence type="predicted"/>
<reference evidence="1 2" key="1">
    <citation type="submission" date="2009-02" db="EMBL/GenBank/DDBJ databases">
        <title>Sequencing of the draft genome and assembly of Dethiobacter alkaliphilus AHT 1.</title>
        <authorList>
            <consortium name="US DOE Joint Genome Institute (JGI-PGF)"/>
            <person name="Lucas S."/>
            <person name="Copeland A."/>
            <person name="Lapidus A."/>
            <person name="Glavina del Rio T."/>
            <person name="Dalin E."/>
            <person name="Tice H."/>
            <person name="Bruce D."/>
            <person name="Goodwin L."/>
            <person name="Pitluck S."/>
            <person name="Larimer F."/>
            <person name="Land M.L."/>
            <person name="Hauser L."/>
            <person name="Muyzer G."/>
        </authorList>
    </citation>
    <scope>NUCLEOTIDE SEQUENCE [LARGE SCALE GENOMIC DNA]</scope>
    <source>
        <strain evidence="1 2">AHT 1</strain>
    </source>
</reference>
<gene>
    <name evidence="1" type="ORF">DealDRAFT_2481</name>
</gene>
<dbReference type="RefSeq" id="WP_008517915.1">
    <property type="nucleotide sequence ID" value="NZ_ACJM01000014.1"/>
</dbReference>
<name>C0GJ22_DETAL</name>
<evidence type="ECO:0000313" key="1">
    <source>
        <dbReference type="EMBL" id="EEG76655.1"/>
    </source>
</evidence>
<dbReference type="AlphaFoldDB" id="C0GJ22"/>
<dbReference type="STRING" id="555088.DealDRAFT_2481"/>
<dbReference type="EMBL" id="ACJM01000014">
    <property type="protein sequence ID" value="EEG76655.1"/>
    <property type="molecule type" value="Genomic_DNA"/>
</dbReference>
<sequence>MEVELMQIENLAQAKEAIASVGASPVSVNIMAPKAVFRVIKVTGVSATAANILKQEMLSKGGDAAVHAGVVNCRQSKSDVILMGTVKQYRQVIKSLHIQPVGLPKLADKLKKLLNEG</sequence>